<dbReference type="InterPro" id="IPR008831">
    <property type="entry name" value="Mediator_Med31"/>
</dbReference>
<evidence type="ECO:0000256" key="4">
    <source>
        <dbReference type="ARBA" id="ARBA00023159"/>
    </source>
</evidence>
<dbReference type="Gene3D" id="1.10.10.1340">
    <property type="entry name" value="Mediator of RNA polymerase II, submodule Med31 (Soh1)"/>
    <property type="match status" value="1"/>
</dbReference>
<dbReference type="GO" id="GO:0016592">
    <property type="term" value="C:mediator complex"/>
    <property type="evidence" value="ECO:0007669"/>
    <property type="project" value="InterPro"/>
</dbReference>
<comment type="similarity">
    <text evidence="2 7">Belongs to the Mediator complex subunit 31 family.</text>
</comment>
<evidence type="ECO:0000256" key="5">
    <source>
        <dbReference type="ARBA" id="ARBA00023163"/>
    </source>
</evidence>
<keyword evidence="5 7" id="KW-0804">Transcription</keyword>
<dbReference type="GO" id="GO:0003712">
    <property type="term" value="F:transcription coregulator activity"/>
    <property type="evidence" value="ECO:0007669"/>
    <property type="project" value="InterPro"/>
</dbReference>
<evidence type="ECO:0000256" key="2">
    <source>
        <dbReference type="ARBA" id="ARBA00006378"/>
    </source>
</evidence>
<dbReference type="Proteomes" id="UP001067231">
    <property type="component" value="Unassembled WGS sequence"/>
</dbReference>
<keyword evidence="4 7" id="KW-0010">Activator</keyword>
<evidence type="ECO:0000256" key="7">
    <source>
        <dbReference type="RuleBase" id="RU364129"/>
    </source>
</evidence>
<dbReference type="OrthoDB" id="10257739at2759"/>
<comment type="caution">
    <text evidence="8">The sequence shown here is derived from an EMBL/GenBank/DDBJ whole genome shotgun (WGS) entry which is preliminary data.</text>
</comment>
<evidence type="ECO:0000313" key="9">
    <source>
        <dbReference type="EMBL" id="KAJ1608696.1"/>
    </source>
</evidence>
<dbReference type="Pfam" id="PF05669">
    <property type="entry name" value="Med31"/>
    <property type="match status" value="1"/>
</dbReference>
<comment type="function">
    <text evidence="7">Component of the Mediator complex, a coactivator involved in the regulated transcription of nearly all RNA polymerase II-dependent genes. Mediator functions as a bridge to convey information from gene-specific regulatory proteins to the basal RNA polymerase II transcription machinery. Mediator is recruited to promoters by direct interactions with regulatory proteins and serves as a scaffold for the assembly of a functional preinitiation complex with RNA polymerase II and the general transcription factors.</text>
</comment>
<proteinExistence type="inferred from homology"/>
<dbReference type="Proteomes" id="UP001071777">
    <property type="component" value="Unassembled WGS sequence"/>
</dbReference>
<evidence type="ECO:0000313" key="10">
    <source>
        <dbReference type="Proteomes" id="UP001071777"/>
    </source>
</evidence>
<comment type="subcellular location">
    <subcellularLocation>
        <location evidence="1 7">Nucleus</location>
    </subcellularLocation>
</comment>
<evidence type="ECO:0000313" key="8">
    <source>
        <dbReference type="EMBL" id="KAJ1608386.1"/>
    </source>
</evidence>
<organism evidence="8">
    <name type="scientific">Cryptosporidium canis</name>
    <dbReference type="NCBI Taxonomy" id="195482"/>
    <lineage>
        <taxon>Eukaryota</taxon>
        <taxon>Sar</taxon>
        <taxon>Alveolata</taxon>
        <taxon>Apicomplexa</taxon>
        <taxon>Conoidasida</taxon>
        <taxon>Coccidia</taxon>
        <taxon>Eucoccidiorida</taxon>
        <taxon>Eimeriorina</taxon>
        <taxon>Cryptosporidiidae</taxon>
        <taxon>Cryptosporidium</taxon>
    </lineage>
</organism>
<name>A0A9D5HX83_9CRYT</name>
<keyword evidence="3 7" id="KW-0805">Transcription regulation</keyword>
<evidence type="ECO:0000256" key="3">
    <source>
        <dbReference type="ARBA" id="ARBA00023015"/>
    </source>
</evidence>
<protein>
    <recommendedName>
        <fullName evidence="7">Mediator of RNA polymerase II transcription subunit 31</fullName>
    </recommendedName>
</protein>
<dbReference type="InterPro" id="IPR038089">
    <property type="entry name" value="Med31_sf"/>
</dbReference>
<dbReference type="PANTHER" id="PTHR13186">
    <property type="entry name" value="MEDIATOR OF RNA POLYMERASE II TRANSCRIPTION SUBUNIT 31"/>
    <property type="match status" value="1"/>
</dbReference>
<keyword evidence="10" id="KW-1185">Reference proteome</keyword>
<gene>
    <name evidence="9" type="ORF">OJ252_2443</name>
    <name evidence="8" type="ORF">OJ253_1971</name>
</gene>
<comment type="subunit">
    <text evidence="7">Component of the Mediator complex.</text>
</comment>
<dbReference type="EMBL" id="JAPCXB010000091">
    <property type="protein sequence ID" value="KAJ1608696.1"/>
    <property type="molecule type" value="Genomic_DNA"/>
</dbReference>
<accession>A0A9D5HX83</accession>
<dbReference type="GO" id="GO:0006355">
    <property type="term" value="P:regulation of DNA-templated transcription"/>
    <property type="evidence" value="ECO:0007669"/>
    <property type="project" value="InterPro"/>
</dbReference>
<keyword evidence="6 7" id="KW-0539">Nucleus</keyword>
<dbReference type="AlphaFoldDB" id="A0A9D5HX83"/>
<evidence type="ECO:0000256" key="6">
    <source>
        <dbReference type="ARBA" id="ARBA00023242"/>
    </source>
</evidence>
<sequence length="120" mass="14783">MTVDEGESKLIIDDENPNIRFSLELEFVQCLSNPDYLQWLSKEGYFENESFINYLKYLLYWCEFPYVKYISYPHCIRMLRLLQIEDFRRNLSKEEAIQIIREQQTYQWIYSDIKKEDIKL</sequence>
<evidence type="ECO:0000256" key="1">
    <source>
        <dbReference type="ARBA" id="ARBA00004123"/>
    </source>
</evidence>
<dbReference type="EMBL" id="JAPCXC010000044">
    <property type="protein sequence ID" value="KAJ1608386.1"/>
    <property type="molecule type" value="Genomic_DNA"/>
</dbReference>
<reference evidence="8" key="1">
    <citation type="submission" date="2022-10" db="EMBL/GenBank/DDBJ databases">
        <title>Adaptive evolution leads to modifications in subtelomeric GC content in a zoonotic Cryptosporidium species.</title>
        <authorList>
            <person name="Li J."/>
            <person name="Feng Y."/>
            <person name="Xiao L."/>
        </authorList>
    </citation>
    <scope>NUCLEOTIDE SEQUENCE</scope>
    <source>
        <strain evidence="9">25894</strain>
        <strain evidence="8">33844</strain>
    </source>
</reference>